<reference evidence="1 2" key="1">
    <citation type="submission" date="2016-02" db="EMBL/GenBank/DDBJ databases">
        <title>Band-tailed pigeon sequencing and assembly.</title>
        <authorList>
            <person name="Soares A.E."/>
            <person name="Novak B.J."/>
            <person name="Rice E.S."/>
            <person name="O'Connell B."/>
            <person name="Chang D."/>
            <person name="Weber S."/>
            <person name="Shapiro B."/>
        </authorList>
    </citation>
    <scope>NUCLEOTIDE SEQUENCE [LARGE SCALE GENOMIC DNA]</scope>
    <source>
        <strain evidence="1">BTP2013</strain>
        <tissue evidence="1">Blood</tissue>
    </source>
</reference>
<dbReference type="EMBL" id="LSYS01003169">
    <property type="protein sequence ID" value="OPJ83567.1"/>
    <property type="molecule type" value="Genomic_DNA"/>
</dbReference>
<proteinExistence type="predicted"/>
<dbReference type="Proteomes" id="UP000190648">
    <property type="component" value="Unassembled WGS sequence"/>
</dbReference>
<keyword evidence="2" id="KW-1185">Reference proteome</keyword>
<protein>
    <submittedName>
        <fullName evidence="1">Uncharacterized protein</fullName>
    </submittedName>
</protein>
<evidence type="ECO:0000313" key="1">
    <source>
        <dbReference type="EMBL" id="OPJ83567.1"/>
    </source>
</evidence>
<accession>A0A1V4KIA2</accession>
<evidence type="ECO:0000313" key="2">
    <source>
        <dbReference type="Proteomes" id="UP000190648"/>
    </source>
</evidence>
<gene>
    <name evidence="1" type="ORF">AV530_006438</name>
</gene>
<dbReference type="AlphaFoldDB" id="A0A1V4KIA2"/>
<sequence>MREGRTNWRKTKSSFQLVSSASVAVVKEFADDRIVSMCRFLNGKGVQPTKSKDGKSVAMKDKTYMGYEYHETHLHDESTMEKQLLD</sequence>
<organism evidence="1 2">
    <name type="scientific">Patagioenas fasciata monilis</name>
    <dbReference type="NCBI Taxonomy" id="372326"/>
    <lineage>
        <taxon>Eukaryota</taxon>
        <taxon>Metazoa</taxon>
        <taxon>Chordata</taxon>
        <taxon>Craniata</taxon>
        <taxon>Vertebrata</taxon>
        <taxon>Euteleostomi</taxon>
        <taxon>Archelosauria</taxon>
        <taxon>Archosauria</taxon>
        <taxon>Dinosauria</taxon>
        <taxon>Saurischia</taxon>
        <taxon>Theropoda</taxon>
        <taxon>Coelurosauria</taxon>
        <taxon>Aves</taxon>
        <taxon>Neognathae</taxon>
        <taxon>Neoaves</taxon>
        <taxon>Columbimorphae</taxon>
        <taxon>Columbiformes</taxon>
        <taxon>Columbidae</taxon>
        <taxon>Patagioenas</taxon>
    </lineage>
</organism>
<name>A0A1V4KIA2_PATFA</name>
<comment type="caution">
    <text evidence="1">The sequence shown here is derived from an EMBL/GenBank/DDBJ whole genome shotgun (WGS) entry which is preliminary data.</text>
</comment>